<dbReference type="Gene3D" id="3.90.550.10">
    <property type="entry name" value="Spore Coat Polysaccharide Biosynthesis Protein SpsA, Chain A"/>
    <property type="match status" value="1"/>
</dbReference>
<evidence type="ECO:0000313" key="8">
    <source>
        <dbReference type="Proteomes" id="UP000002729"/>
    </source>
</evidence>
<dbReference type="EC" id="2.7.7.23" evidence="3"/>
<dbReference type="Proteomes" id="UP000002729">
    <property type="component" value="Unassembled WGS sequence"/>
</dbReference>
<evidence type="ECO:0000256" key="2">
    <source>
        <dbReference type="ARBA" id="ARBA00010401"/>
    </source>
</evidence>
<dbReference type="GO" id="GO:0003977">
    <property type="term" value="F:UDP-N-acetylglucosamine diphosphorylase activity"/>
    <property type="evidence" value="ECO:0007669"/>
    <property type="project" value="UniProtKB-EC"/>
</dbReference>
<dbReference type="InParanoid" id="F0Y7Q8"/>
<comment type="similarity">
    <text evidence="2">Belongs to the UDPGP type 1 family.</text>
</comment>
<dbReference type="AlphaFoldDB" id="F0Y7Q8"/>
<dbReference type="PANTHER" id="PTHR11952">
    <property type="entry name" value="UDP- GLUCOSE PYROPHOSPHORYLASE"/>
    <property type="match status" value="1"/>
</dbReference>
<dbReference type="FunCoup" id="F0Y7Q8">
    <property type="interactions" value="135"/>
</dbReference>
<keyword evidence="4" id="KW-0808">Transferase</keyword>
<evidence type="ECO:0000256" key="1">
    <source>
        <dbReference type="ARBA" id="ARBA00005208"/>
    </source>
</evidence>
<dbReference type="OrthoDB" id="532420at2759"/>
<gene>
    <name evidence="7" type="ORF">AURANDRAFT_25594</name>
</gene>
<comment type="pathway">
    <text evidence="1">Nucleotide-sugar biosynthesis; UDP-N-acetyl-alpha-D-glucosamine biosynthesis; UDP-N-acetyl-alpha-D-glucosamine from N-acetyl-alpha-D-glucosamine 1-phosphate: step 1/1.</text>
</comment>
<keyword evidence="8" id="KW-1185">Reference proteome</keyword>
<dbReference type="GeneID" id="20220075"/>
<organism evidence="8">
    <name type="scientific">Aureococcus anophagefferens</name>
    <name type="common">Harmful bloom alga</name>
    <dbReference type="NCBI Taxonomy" id="44056"/>
    <lineage>
        <taxon>Eukaryota</taxon>
        <taxon>Sar</taxon>
        <taxon>Stramenopiles</taxon>
        <taxon>Ochrophyta</taxon>
        <taxon>Pelagophyceae</taxon>
        <taxon>Pelagomonadales</taxon>
        <taxon>Pelagomonadaceae</taxon>
        <taxon>Aureococcus</taxon>
    </lineage>
</organism>
<name>F0Y7Q8_AURAN</name>
<dbReference type="CDD" id="cd04193">
    <property type="entry name" value="UDPGlcNAc_PPase"/>
    <property type="match status" value="1"/>
</dbReference>
<comment type="catalytic activity">
    <reaction evidence="6">
        <text>N-acetyl-alpha-D-glucosamine 1-phosphate + UTP + H(+) = UDP-N-acetyl-alpha-D-glucosamine + diphosphate</text>
        <dbReference type="Rhea" id="RHEA:13509"/>
        <dbReference type="ChEBI" id="CHEBI:15378"/>
        <dbReference type="ChEBI" id="CHEBI:33019"/>
        <dbReference type="ChEBI" id="CHEBI:46398"/>
        <dbReference type="ChEBI" id="CHEBI:57705"/>
        <dbReference type="ChEBI" id="CHEBI:57776"/>
        <dbReference type="EC" id="2.7.7.23"/>
    </reaction>
</comment>
<dbReference type="KEGG" id="aaf:AURANDRAFT_25594"/>
<accession>F0Y7Q8</accession>
<sequence length="486" mass="50294">MSLSDLRLEEVRRAWDAAGQGHVLAHAASLAPAERDALVAQLQTIDPFAATAAFARATAAPPAAAPREALAPLPDVPALAGHPERAAWRARGLAAVRAGEVAVLLLAGGQGSRLGFDGPKGCYDVGLPSRKSLFRLQGERLRKLEALAGAAKPVPWYVMTSAATDAATRAYFAREHYFGLRADQCFFFAQGALPAFDAAGKVLLETPSRVCVAPDGNGGVYGALAASGALADMERRGVAYVSQYCVDNALVKVGDPEFVGFAAAERADVACKVVRRVDAGERVGVVALRGGRPGVVEYSELDAADAARVDGAGALVFRDAHVCVNCFAVAFLARAAETLVDALPLHVARKAIAHYDGARVAAPAAPNGVKLERFIFDAFPHAARFRCLEGDRAADFAPVKNAPGNADSPDTARALAAHRAWLEAAGATVDGAGPVEVDAALSYDGEGLEAFAGVAVEAGLVQAEHARGAGGRLANLATSHDPSART</sequence>
<dbReference type="EMBL" id="GL833127">
    <property type="protein sequence ID" value="EGB08849.1"/>
    <property type="molecule type" value="Genomic_DNA"/>
</dbReference>
<dbReference type="PANTHER" id="PTHR11952:SF2">
    <property type="entry name" value="LD24639P"/>
    <property type="match status" value="1"/>
</dbReference>
<dbReference type="Pfam" id="PF01704">
    <property type="entry name" value="UDPGP"/>
    <property type="match status" value="1"/>
</dbReference>
<dbReference type="InterPro" id="IPR002618">
    <property type="entry name" value="UDPGP_fam"/>
</dbReference>
<evidence type="ECO:0000256" key="5">
    <source>
        <dbReference type="ARBA" id="ARBA00022695"/>
    </source>
</evidence>
<reference evidence="7 8" key="1">
    <citation type="journal article" date="2011" name="Proc. Natl. Acad. Sci. U.S.A.">
        <title>Niche of harmful alga Aureococcus anophagefferens revealed through ecogenomics.</title>
        <authorList>
            <person name="Gobler C.J."/>
            <person name="Berry D.L."/>
            <person name="Dyhrman S.T."/>
            <person name="Wilhelm S.W."/>
            <person name="Salamov A."/>
            <person name="Lobanov A.V."/>
            <person name="Zhang Y."/>
            <person name="Collier J.L."/>
            <person name="Wurch L.L."/>
            <person name="Kustka A.B."/>
            <person name="Dill B.D."/>
            <person name="Shah M."/>
            <person name="VerBerkmoes N.C."/>
            <person name="Kuo A."/>
            <person name="Terry A."/>
            <person name="Pangilinan J."/>
            <person name="Lindquist E.A."/>
            <person name="Lucas S."/>
            <person name="Paulsen I.T."/>
            <person name="Hattenrath-Lehmann T.K."/>
            <person name="Talmage S.C."/>
            <person name="Walker E.A."/>
            <person name="Koch F."/>
            <person name="Burson A.M."/>
            <person name="Marcoval M.A."/>
            <person name="Tang Y.Z."/>
            <person name="Lecleir G.R."/>
            <person name="Coyne K.J."/>
            <person name="Berg G.M."/>
            <person name="Bertrand E.M."/>
            <person name="Saito M.A."/>
            <person name="Gladyshev V.N."/>
            <person name="Grigoriev I.V."/>
        </authorList>
    </citation>
    <scope>NUCLEOTIDE SEQUENCE [LARGE SCALE GENOMIC DNA]</scope>
    <source>
        <strain evidence="8">CCMP 1984</strain>
    </source>
</reference>
<evidence type="ECO:0000256" key="4">
    <source>
        <dbReference type="ARBA" id="ARBA00022679"/>
    </source>
</evidence>
<evidence type="ECO:0000313" key="7">
    <source>
        <dbReference type="EMBL" id="EGB08849.1"/>
    </source>
</evidence>
<dbReference type="OMA" id="EREXYIM"/>
<evidence type="ECO:0000256" key="3">
    <source>
        <dbReference type="ARBA" id="ARBA00012457"/>
    </source>
</evidence>
<dbReference type="RefSeq" id="XP_009036826.1">
    <property type="nucleotide sequence ID" value="XM_009038578.1"/>
</dbReference>
<dbReference type="eggNOG" id="KOG2388">
    <property type="taxonomic scope" value="Eukaryota"/>
</dbReference>
<dbReference type="InterPro" id="IPR039741">
    <property type="entry name" value="UDP-sugar_pyrophosphorylase"/>
</dbReference>
<evidence type="ECO:0000256" key="6">
    <source>
        <dbReference type="ARBA" id="ARBA00048493"/>
    </source>
</evidence>
<dbReference type="GO" id="GO:0006048">
    <property type="term" value="P:UDP-N-acetylglucosamine biosynthetic process"/>
    <property type="evidence" value="ECO:0007669"/>
    <property type="project" value="TreeGrafter"/>
</dbReference>
<protein>
    <recommendedName>
        <fullName evidence="3">UDP-N-acetylglucosamine diphosphorylase</fullName>
        <ecNumber evidence="3">2.7.7.23</ecNumber>
    </recommendedName>
</protein>
<dbReference type="SUPFAM" id="SSF53448">
    <property type="entry name" value="Nucleotide-diphospho-sugar transferases"/>
    <property type="match status" value="1"/>
</dbReference>
<proteinExistence type="inferred from homology"/>
<keyword evidence="5" id="KW-0548">Nucleotidyltransferase</keyword>
<dbReference type="InterPro" id="IPR029044">
    <property type="entry name" value="Nucleotide-diphossugar_trans"/>
</dbReference>